<feature type="domain" description="Zn(2)-C6 fungal-type" evidence="4">
    <location>
        <begin position="30"/>
        <end position="60"/>
    </location>
</feature>
<dbReference type="PANTHER" id="PTHR37534">
    <property type="entry name" value="TRANSCRIPTIONAL ACTIVATOR PROTEIN UGA3"/>
    <property type="match status" value="1"/>
</dbReference>
<dbReference type="CDD" id="cd00067">
    <property type="entry name" value="GAL4"/>
    <property type="match status" value="1"/>
</dbReference>
<dbReference type="InterPro" id="IPR036864">
    <property type="entry name" value="Zn2-C6_fun-type_DNA-bd_sf"/>
</dbReference>
<accession>W7I442</accession>
<dbReference type="Gene3D" id="4.10.240.10">
    <property type="entry name" value="Zn(2)-C6 fungal-type DNA-binding domain"/>
    <property type="match status" value="1"/>
</dbReference>
<gene>
    <name evidence="5" type="ORF">DRE_03316</name>
</gene>
<name>W7I442_9PEZI</name>
<dbReference type="Pfam" id="PF11951">
    <property type="entry name" value="Fungal_trans_2"/>
    <property type="match status" value="1"/>
</dbReference>
<organism evidence="5 6">
    <name type="scientific">Drechslerella stenobrocha 248</name>
    <dbReference type="NCBI Taxonomy" id="1043628"/>
    <lineage>
        <taxon>Eukaryota</taxon>
        <taxon>Fungi</taxon>
        <taxon>Dikarya</taxon>
        <taxon>Ascomycota</taxon>
        <taxon>Pezizomycotina</taxon>
        <taxon>Orbiliomycetes</taxon>
        <taxon>Orbiliales</taxon>
        <taxon>Orbiliaceae</taxon>
        <taxon>Drechslerella</taxon>
    </lineage>
</organism>
<protein>
    <recommendedName>
        <fullName evidence="4">Zn(2)-C6 fungal-type domain-containing protein</fullName>
    </recommendedName>
</protein>
<evidence type="ECO:0000256" key="3">
    <source>
        <dbReference type="SAM" id="MobiDB-lite"/>
    </source>
</evidence>
<reference evidence="5 6" key="1">
    <citation type="submission" date="2013-05" db="EMBL/GenBank/DDBJ databases">
        <title>Drechslerella stenobrocha genome reveals carnivorous origination and mechanical trapping mechanism of predatory fungi.</title>
        <authorList>
            <person name="Liu X."/>
            <person name="Zhang W."/>
            <person name="Liu K."/>
        </authorList>
    </citation>
    <scope>NUCLEOTIDE SEQUENCE [LARGE SCALE GENOMIC DNA]</scope>
    <source>
        <strain evidence="5 6">248</strain>
    </source>
</reference>
<evidence type="ECO:0000313" key="5">
    <source>
        <dbReference type="EMBL" id="EWC47197.1"/>
    </source>
</evidence>
<evidence type="ECO:0000256" key="2">
    <source>
        <dbReference type="ARBA" id="ARBA00023242"/>
    </source>
</evidence>
<dbReference type="PROSITE" id="PS00463">
    <property type="entry name" value="ZN2_CY6_FUNGAL_1"/>
    <property type="match status" value="1"/>
</dbReference>
<dbReference type="Proteomes" id="UP000024837">
    <property type="component" value="Unassembled WGS sequence"/>
</dbReference>
<feature type="region of interest" description="Disordered" evidence="3">
    <location>
        <begin position="59"/>
        <end position="98"/>
    </location>
</feature>
<dbReference type="Pfam" id="PF00172">
    <property type="entry name" value="Zn_clus"/>
    <property type="match status" value="1"/>
</dbReference>
<proteinExistence type="predicted"/>
<dbReference type="InterPro" id="IPR001138">
    <property type="entry name" value="Zn2Cys6_DnaBD"/>
</dbReference>
<evidence type="ECO:0000256" key="1">
    <source>
        <dbReference type="ARBA" id="ARBA00004123"/>
    </source>
</evidence>
<dbReference type="InterPro" id="IPR021858">
    <property type="entry name" value="Fun_TF"/>
</dbReference>
<evidence type="ECO:0000259" key="4">
    <source>
        <dbReference type="PROSITE" id="PS50048"/>
    </source>
</evidence>
<dbReference type="SMART" id="SM00066">
    <property type="entry name" value="GAL4"/>
    <property type="match status" value="1"/>
</dbReference>
<comment type="subcellular location">
    <subcellularLocation>
        <location evidence="1">Nucleus</location>
    </subcellularLocation>
</comment>
<dbReference type="PANTHER" id="PTHR37534:SF10">
    <property type="entry name" value="ZN(II)2CYS6 TRANSCRIPTION FACTOR (EUROFUNG)"/>
    <property type="match status" value="1"/>
</dbReference>
<evidence type="ECO:0000313" key="6">
    <source>
        <dbReference type="Proteomes" id="UP000024837"/>
    </source>
</evidence>
<dbReference type="GO" id="GO:0000981">
    <property type="term" value="F:DNA-binding transcription factor activity, RNA polymerase II-specific"/>
    <property type="evidence" value="ECO:0007669"/>
    <property type="project" value="InterPro"/>
</dbReference>
<dbReference type="GO" id="GO:0005634">
    <property type="term" value="C:nucleus"/>
    <property type="evidence" value="ECO:0007669"/>
    <property type="project" value="UniProtKB-SubCell"/>
</dbReference>
<dbReference type="GO" id="GO:0045944">
    <property type="term" value="P:positive regulation of transcription by RNA polymerase II"/>
    <property type="evidence" value="ECO:0007669"/>
    <property type="project" value="TreeGrafter"/>
</dbReference>
<dbReference type="AlphaFoldDB" id="W7I442"/>
<dbReference type="SUPFAM" id="SSF57701">
    <property type="entry name" value="Zn2/Cys6 DNA-binding domain"/>
    <property type="match status" value="1"/>
</dbReference>
<dbReference type="OrthoDB" id="5278208at2759"/>
<dbReference type="EMBL" id="KI966411">
    <property type="protein sequence ID" value="EWC47197.1"/>
    <property type="molecule type" value="Genomic_DNA"/>
</dbReference>
<keyword evidence="6" id="KW-1185">Reference proteome</keyword>
<dbReference type="HOGENOM" id="CLU_012945_0_0_1"/>
<keyword evidence="2" id="KW-0539">Nucleus</keyword>
<sequence>MSLGGWQNAEIKLELSGPGEHIKHRRTRSGCFTCRARRVKCDETRPICERCAKGGRQCTFPDPATAPKSTRTRRKPSNSATNIVHFGDKSPSPEDLDSDACFSDIHSTDLRFLSAYPPGSSNPARSAAGSARSQRSLSPALISCHNDSYSEPRQLYLHDCYSDSVIPGVGLGASSDKQQQSFQAPDVAFWLQYHRQNVNFRHYLLKSDESDFFNGPLLSYAVQNEGLLYAVIAFSALHYFINQRHSSKTQDEDQQSVETFFEYHNRAIVALRESFQENLPPDVYTLLTVLQLATLEEYLGDWANIIEHRKGAYMILETLFSPESILDTSEGYPIFSWFTRIDLSVSMIAGLQTILDPEWYDAAYKPRQNQFAPQPDSLSCAFTNAESHCRFIFMQVVNLLHARFSGLCDYETYENGMMLASKDVDAFWEQYSNLEATFGSESLDGSSQMSFIYAEVHALGMLIHHQRSVLHGYDKEYMSAHCSAICELVGAIPNMKWHQPALLLPFQLSLAMAAAFAPDESLRMFLRLKFHEIEQAGFIYPIPFRKLLSKLWNDRFIRSEWLPQSGNNRSRFTASMKILSAMRALAEDRNEEMESCNDLQSAQLMRNMFSFADLQT</sequence>
<dbReference type="PROSITE" id="PS50048">
    <property type="entry name" value="ZN2_CY6_FUNGAL_2"/>
    <property type="match status" value="1"/>
</dbReference>
<dbReference type="GO" id="GO:0008270">
    <property type="term" value="F:zinc ion binding"/>
    <property type="evidence" value="ECO:0007669"/>
    <property type="project" value="InterPro"/>
</dbReference>
<dbReference type="GO" id="GO:0000976">
    <property type="term" value="F:transcription cis-regulatory region binding"/>
    <property type="evidence" value="ECO:0007669"/>
    <property type="project" value="TreeGrafter"/>
</dbReference>